<feature type="transmembrane region" description="Helical" evidence="6">
    <location>
        <begin position="68"/>
        <end position="96"/>
    </location>
</feature>
<evidence type="ECO:0000313" key="7">
    <source>
        <dbReference type="EMBL" id="MDG3003938.1"/>
    </source>
</evidence>
<sequence length="346" mass="35298">MNDATNEAARGASPAGIGGWRGAGDVLGMLVVLAALAGLFGMFSGHFWSAQTVKTIVNQSADLTAVAVGMTLVLVIGGIDLSVGSVMALCAAVLGLATVDWNLPFPVAVAACLAAGAACGLVNGFITVHWSIPSFIVTLGMLESARGATYLITRSETKYVGPRIEWLARPIPGLGASTSFLIALGLVAAGHVLLTRTVLGRYMVAIGTNEEAVRLSGVDPRPTKMLTFVLSGLCAGIAAVFQVSRVSSADPNGGVGLELGAIAAVVIGGTSLMGGRGSVLRSFLGVLIIAVLQTGLDHVGASEPAKRLISGAVIVLAVVADVHRRSWGGTIRRAVGRFRTKPRPPA</sequence>
<keyword evidence="3 6" id="KW-0812">Transmembrane</keyword>
<dbReference type="PANTHER" id="PTHR32196:SF72">
    <property type="entry name" value="RIBOSE IMPORT PERMEASE PROTEIN RBSC"/>
    <property type="match status" value="1"/>
</dbReference>
<dbReference type="InterPro" id="IPR001851">
    <property type="entry name" value="ABC_transp_permease"/>
</dbReference>
<keyword evidence="8" id="KW-1185">Reference proteome</keyword>
<feature type="transmembrane region" description="Helical" evidence="6">
    <location>
        <begin position="26"/>
        <end position="48"/>
    </location>
</feature>
<evidence type="ECO:0000313" key="8">
    <source>
        <dbReference type="Proteomes" id="UP001216907"/>
    </source>
</evidence>
<feature type="transmembrane region" description="Helical" evidence="6">
    <location>
        <begin position="225"/>
        <end position="243"/>
    </location>
</feature>
<reference evidence="7 8" key="1">
    <citation type="submission" date="2023-03" db="EMBL/GenBank/DDBJ databases">
        <title>Paludisphaera mucosa sp. nov. a novel planctomycete from northern fen.</title>
        <authorList>
            <person name="Ivanova A."/>
        </authorList>
    </citation>
    <scope>NUCLEOTIDE SEQUENCE [LARGE SCALE GENOMIC DNA]</scope>
    <source>
        <strain evidence="7 8">Pla2</strain>
    </source>
</reference>
<keyword evidence="2" id="KW-1003">Cell membrane</keyword>
<dbReference type="Pfam" id="PF02653">
    <property type="entry name" value="BPD_transp_2"/>
    <property type="match status" value="1"/>
</dbReference>
<name>A0ABT6F8M3_9BACT</name>
<evidence type="ECO:0000256" key="3">
    <source>
        <dbReference type="ARBA" id="ARBA00022692"/>
    </source>
</evidence>
<dbReference type="Proteomes" id="UP001216907">
    <property type="component" value="Unassembled WGS sequence"/>
</dbReference>
<keyword evidence="5 6" id="KW-0472">Membrane</keyword>
<comment type="subcellular location">
    <subcellularLocation>
        <location evidence="1">Cell membrane</location>
        <topology evidence="1">Multi-pass membrane protein</topology>
    </subcellularLocation>
</comment>
<feature type="transmembrane region" description="Helical" evidence="6">
    <location>
        <begin position="103"/>
        <end position="126"/>
    </location>
</feature>
<feature type="transmembrane region" description="Helical" evidence="6">
    <location>
        <begin position="255"/>
        <end position="273"/>
    </location>
</feature>
<evidence type="ECO:0000256" key="6">
    <source>
        <dbReference type="SAM" id="Phobius"/>
    </source>
</evidence>
<protein>
    <submittedName>
        <fullName evidence="7">ABC transporter permease</fullName>
    </submittedName>
</protein>
<evidence type="ECO:0000256" key="4">
    <source>
        <dbReference type="ARBA" id="ARBA00022989"/>
    </source>
</evidence>
<proteinExistence type="predicted"/>
<evidence type="ECO:0000256" key="2">
    <source>
        <dbReference type="ARBA" id="ARBA00022475"/>
    </source>
</evidence>
<dbReference type="PANTHER" id="PTHR32196">
    <property type="entry name" value="ABC TRANSPORTER PERMEASE PROTEIN YPHD-RELATED-RELATED"/>
    <property type="match status" value="1"/>
</dbReference>
<organism evidence="7 8">
    <name type="scientific">Paludisphaera mucosa</name>
    <dbReference type="NCBI Taxonomy" id="3030827"/>
    <lineage>
        <taxon>Bacteria</taxon>
        <taxon>Pseudomonadati</taxon>
        <taxon>Planctomycetota</taxon>
        <taxon>Planctomycetia</taxon>
        <taxon>Isosphaerales</taxon>
        <taxon>Isosphaeraceae</taxon>
        <taxon>Paludisphaera</taxon>
    </lineage>
</organism>
<dbReference type="RefSeq" id="WP_277860282.1">
    <property type="nucleotide sequence ID" value="NZ_JARRAG010000001.1"/>
</dbReference>
<accession>A0ABT6F8M3</accession>
<evidence type="ECO:0000256" key="1">
    <source>
        <dbReference type="ARBA" id="ARBA00004651"/>
    </source>
</evidence>
<evidence type="ECO:0000256" key="5">
    <source>
        <dbReference type="ARBA" id="ARBA00023136"/>
    </source>
</evidence>
<dbReference type="CDD" id="cd06579">
    <property type="entry name" value="TM_PBP1_transp_AraH_like"/>
    <property type="match status" value="1"/>
</dbReference>
<comment type="caution">
    <text evidence="7">The sequence shown here is derived from an EMBL/GenBank/DDBJ whole genome shotgun (WGS) entry which is preliminary data.</text>
</comment>
<dbReference type="EMBL" id="JARRAG010000001">
    <property type="protein sequence ID" value="MDG3003938.1"/>
    <property type="molecule type" value="Genomic_DNA"/>
</dbReference>
<gene>
    <name evidence="7" type="ORF">PZE19_09155</name>
</gene>
<keyword evidence="4 6" id="KW-1133">Transmembrane helix</keyword>
<feature type="transmembrane region" description="Helical" evidence="6">
    <location>
        <begin position="173"/>
        <end position="194"/>
    </location>
</feature>